<feature type="transmembrane region" description="Helical" evidence="1">
    <location>
        <begin position="20"/>
        <end position="38"/>
    </location>
</feature>
<evidence type="ECO:0000313" key="2">
    <source>
        <dbReference type="EMBL" id="KRZ53270.1"/>
    </source>
</evidence>
<keyword evidence="1" id="KW-0812">Transmembrane</keyword>
<keyword evidence="1" id="KW-0472">Membrane</keyword>
<protein>
    <submittedName>
        <fullName evidence="2">Uncharacterized protein</fullName>
    </submittedName>
</protein>
<reference evidence="2 3" key="1">
    <citation type="submission" date="2015-05" db="EMBL/GenBank/DDBJ databases">
        <title>Evolution of Trichinella species and genotypes.</title>
        <authorList>
            <person name="Korhonen P.K."/>
            <person name="Edoardo P."/>
            <person name="Giuseppe L.R."/>
            <person name="Gasser R.B."/>
        </authorList>
    </citation>
    <scope>NUCLEOTIDE SEQUENCE [LARGE SCALE GENOMIC DNA]</scope>
    <source>
        <strain evidence="2">ISS10</strain>
    </source>
</reference>
<dbReference type="Proteomes" id="UP000054721">
    <property type="component" value="Unassembled WGS sequence"/>
</dbReference>
<comment type="caution">
    <text evidence="2">The sequence shown here is derived from an EMBL/GenBank/DDBJ whole genome shotgun (WGS) entry which is preliminary data.</text>
</comment>
<dbReference type="AlphaFoldDB" id="A0A0V1L1M3"/>
<organism evidence="2 3">
    <name type="scientific">Trichinella nativa</name>
    <dbReference type="NCBI Taxonomy" id="6335"/>
    <lineage>
        <taxon>Eukaryota</taxon>
        <taxon>Metazoa</taxon>
        <taxon>Ecdysozoa</taxon>
        <taxon>Nematoda</taxon>
        <taxon>Enoplea</taxon>
        <taxon>Dorylaimia</taxon>
        <taxon>Trichinellida</taxon>
        <taxon>Trichinellidae</taxon>
        <taxon>Trichinella</taxon>
    </lineage>
</organism>
<dbReference type="EMBL" id="JYDW01000169">
    <property type="protein sequence ID" value="KRZ53270.1"/>
    <property type="molecule type" value="Genomic_DNA"/>
</dbReference>
<accession>A0A0V1L1M3</accession>
<evidence type="ECO:0000313" key="3">
    <source>
        <dbReference type="Proteomes" id="UP000054721"/>
    </source>
</evidence>
<keyword evidence="3" id="KW-1185">Reference proteome</keyword>
<keyword evidence="1" id="KW-1133">Transmembrane helix</keyword>
<gene>
    <name evidence="2" type="ORF">T02_5456</name>
</gene>
<proteinExistence type="predicted"/>
<evidence type="ECO:0000256" key="1">
    <source>
        <dbReference type="SAM" id="Phobius"/>
    </source>
</evidence>
<name>A0A0V1L1M3_9BILA</name>
<sequence length="142" mass="16368">MADAVDAAGLRAKQARRQCLHLPFAWMSICHVWIVFYLKAEQRTTPTADNTLFKLACLKKDHFRLKSEFIIRVTFKCIIEKHYENHFPIQYNLLRASSDGRNFAHSCRKTDTVDLGNTSSLTMHTDRLTFDSRLDVSSVCSL</sequence>
<dbReference type="OrthoDB" id="10311944at2759"/>